<dbReference type="AlphaFoldDB" id="A0AAE1BZK6"/>
<proteinExistence type="predicted"/>
<gene>
    <name evidence="1" type="ORF">LTR78_006875</name>
</gene>
<sequence>MSALLPTTKSMTTTFESATMATPASTTTAVHEVFHAAELLEQILLHLPFKWLLLSQRTSKSFQAAMATSPALRRESYLEASTSKAQPELAPFFVDYENITDAHWSASPGFDYTKTDPVAFPNRPLKTFRISGQNLGMSYAKGSWRNMLVTQPPPQELKSLRWSFTKEGYNDEEIIVDRREEGIRWSDVLKAAARVGCDDRGVDIWSFSGAPLGREIRASTVA</sequence>
<evidence type="ECO:0000313" key="2">
    <source>
        <dbReference type="Proteomes" id="UP001274830"/>
    </source>
</evidence>
<comment type="caution">
    <text evidence="1">The sequence shown here is derived from an EMBL/GenBank/DDBJ whole genome shotgun (WGS) entry which is preliminary data.</text>
</comment>
<name>A0AAE1BZK6_9PEZI</name>
<evidence type="ECO:0000313" key="1">
    <source>
        <dbReference type="EMBL" id="KAK3673329.1"/>
    </source>
</evidence>
<protein>
    <recommendedName>
        <fullName evidence="3">F-box domain-containing protein</fullName>
    </recommendedName>
</protein>
<accession>A0AAE1BZK6</accession>
<evidence type="ECO:0008006" key="3">
    <source>
        <dbReference type="Google" id="ProtNLM"/>
    </source>
</evidence>
<organism evidence="1 2">
    <name type="scientific">Recurvomyces mirabilis</name>
    <dbReference type="NCBI Taxonomy" id="574656"/>
    <lineage>
        <taxon>Eukaryota</taxon>
        <taxon>Fungi</taxon>
        <taxon>Dikarya</taxon>
        <taxon>Ascomycota</taxon>
        <taxon>Pezizomycotina</taxon>
        <taxon>Dothideomycetes</taxon>
        <taxon>Dothideomycetidae</taxon>
        <taxon>Mycosphaerellales</taxon>
        <taxon>Teratosphaeriaceae</taxon>
        <taxon>Recurvomyces</taxon>
    </lineage>
</organism>
<reference evidence="1" key="1">
    <citation type="submission" date="2023-07" db="EMBL/GenBank/DDBJ databases">
        <title>Black Yeasts Isolated from many extreme environments.</title>
        <authorList>
            <person name="Coleine C."/>
            <person name="Stajich J.E."/>
            <person name="Selbmann L."/>
        </authorList>
    </citation>
    <scope>NUCLEOTIDE SEQUENCE</scope>
    <source>
        <strain evidence="1">CCFEE 5485</strain>
    </source>
</reference>
<keyword evidence="2" id="KW-1185">Reference proteome</keyword>
<dbReference type="Proteomes" id="UP001274830">
    <property type="component" value="Unassembled WGS sequence"/>
</dbReference>
<dbReference type="EMBL" id="JAUTXT010000026">
    <property type="protein sequence ID" value="KAK3673329.1"/>
    <property type="molecule type" value="Genomic_DNA"/>
</dbReference>